<dbReference type="AlphaFoldDB" id="A0A6A6S042"/>
<proteinExistence type="predicted"/>
<protein>
    <submittedName>
        <fullName evidence="2">Uncharacterized protein</fullName>
    </submittedName>
</protein>
<evidence type="ECO:0000313" key="2">
    <source>
        <dbReference type="EMBL" id="KAF2640940.1"/>
    </source>
</evidence>
<sequence length="419" mass="48083">MSKEILGINELIAAANKNDRLNLLDDSTVPSSNLDNAIHPIFHDASFLEKSLHLRQALQLASLFLRQDKLLEFFIPLTYGRQQVDSATGKSYLSNPVSWKSDAEIKLYINGVRQALHCLEHCLIFRWVSGEGTERLWGRTRFFERRPSHTSTCSNAFKYKNSVLIELNNKLLHFYDDEETGYRTRSKCDQFRHDFQVATTLIHEIVHAFGAMRRGGLTEPFIRLDYPSDSAEWGYAWENFMFGAIINPQDRTTYGTHVQLRKTWADIALAKANGGKEYSAIPVRWTAQWFRKETWAKIEKTGPLAIPPPVTRLKFVSSTKYHRWVIMTDVPETRDDIAQLHDAAVAAKLKSPHCTQRDLELRRVVWTLVDSEFLQKSNVPIPKRVPERFFVSPPGNSRSKRDRGEDGAEPGRPGKLLKT</sequence>
<evidence type="ECO:0000313" key="3">
    <source>
        <dbReference type="Proteomes" id="UP000799753"/>
    </source>
</evidence>
<dbReference type="Proteomes" id="UP000799753">
    <property type="component" value="Unassembled WGS sequence"/>
</dbReference>
<gene>
    <name evidence="2" type="ORF">P280DRAFT_498722</name>
</gene>
<accession>A0A6A6S042</accession>
<evidence type="ECO:0000256" key="1">
    <source>
        <dbReference type="SAM" id="MobiDB-lite"/>
    </source>
</evidence>
<reference evidence="2" key="1">
    <citation type="journal article" date="2020" name="Stud. Mycol.">
        <title>101 Dothideomycetes genomes: a test case for predicting lifestyles and emergence of pathogens.</title>
        <authorList>
            <person name="Haridas S."/>
            <person name="Albert R."/>
            <person name="Binder M."/>
            <person name="Bloem J."/>
            <person name="Labutti K."/>
            <person name="Salamov A."/>
            <person name="Andreopoulos B."/>
            <person name="Baker S."/>
            <person name="Barry K."/>
            <person name="Bills G."/>
            <person name="Bluhm B."/>
            <person name="Cannon C."/>
            <person name="Castanera R."/>
            <person name="Culley D."/>
            <person name="Daum C."/>
            <person name="Ezra D."/>
            <person name="Gonzalez J."/>
            <person name="Henrissat B."/>
            <person name="Kuo A."/>
            <person name="Liang C."/>
            <person name="Lipzen A."/>
            <person name="Lutzoni F."/>
            <person name="Magnuson J."/>
            <person name="Mondo S."/>
            <person name="Nolan M."/>
            <person name="Ohm R."/>
            <person name="Pangilinan J."/>
            <person name="Park H.-J."/>
            <person name="Ramirez L."/>
            <person name="Alfaro M."/>
            <person name="Sun H."/>
            <person name="Tritt A."/>
            <person name="Yoshinaga Y."/>
            <person name="Zwiers L.-H."/>
            <person name="Turgeon B."/>
            <person name="Goodwin S."/>
            <person name="Spatafora J."/>
            <person name="Crous P."/>
            <person name="Grigoriev I."/>
        </authorList>
    </citation>
    <scope>NUCLEOTIDE SEQUENCE</scope>
    <source>
        <strain evidence="2">CBS 473.64</strain>
    </source>
</reference>
<dbReference type="OrthoDB" id="10254945at2759"/>
<organism evidence="2 3">
    <name type="scientific">Massarina eburnea CBS 473.64</name>
    <dbReference type="NCBI Taxonomy" id="1395130"/>
    <lineage>
        <taxon>Eukaryota</taxon>
        <taxon>Fungi</taxon>
        <taxon>Dikarya</taxon>
        <taxon>Ascomycota</taxon>
        <taxon>Pezizomycotina</taxon>
        <taxon>Dothideomycetes</taxon>
        <taxon>Pleosporomycetidae</taxon>
        <taxon>Pleosporales</taxon>
        <taxon>Massarineae</taxon>
        <taxon>Massarinaceae</taxon>
        <taxon>Massarina</taxon>
    </lineage>
</organism>
<feature type="region of interest" description="Disordered" evidence="1">
    <location>
        <begin position="386"/>
        <end position="419"/>
    </location>
</feature>
<name>A0A6A6S042_9PLEO</name>
<dbReference type="EMBL" id="MU006784">
    <property type="protein sequence ID" value="KAF2640940.1"/>
    <property type="molecule type" value="Genomic_DNA"/>
</dbReference>
<keyword evidence="3" id="KW-1185">Reference proteome</keyword>